<dbReference type="EMBL" id="BMFO01000003">
    <property type="protein sequence ID" value="GGF94321.1"/>
    <property type="molecule type" value="Genomic_DNA"/>
</dbReference>
<evidence type="ECO:0000313" key="13">
    <source>
        <dbReference type="EMBL" id="GGF94321.1"/>
    </source>
</evidence>
<evidence type="ECO:0000259" key="12">
    <source>
        <dbReference type="Pfam" id="PF07715"/>
    </source>
</evidence>
<evidence type="ECO:0000256" key="3">
    <source>
        <dbReference type="ARBA" id="ARBA00022452"/>
    </source>
</evidence>
<dbReference type="Pfam" id="PF07715">
    <property type="entry name" value="Plug"/>
    <property type="match status" value="1"/>
</dbReference>
<comment type="caution">
    <text evidence="13">The sequence shown here is derived from an EMBL/GenBank/DDBJ whole genome shotgun (WGS) entry which is preliminary data.</text>
</comment>
<dbReference type="PROSITE" id="PS52016">
    <property type="entry name" value="TONB_DEPENDENT_REC_3"/>
    <property type="match status" value="1"/>
</dbReference>
<gene>
    <name evidence="13" type="ORF">GCM10010960_15090</name>
</gene>
<dbReference type="SUPFAM" id="SSF56935">
    <property type="entry name" value="Porins"/>
    <property type="match status" value="1"/>
</dbReference>
<keyword evidence="10" id="KW-0732">Signal</keyword>
<feature type="signal peptide" evidence="10">
    <location>
        <begin position="1"/>
        <end position="20"/>
    </location>
</feature>
<dbReference type="GO" id="GO:0044718">
    <property type="term" value="P:siderophore transmembrane transport"/>
    <property type="evidence" value="ECO:0007669"/>
    <property type="project" value="TreeGrafter"/>
</dbReference>
<keyword evidence="2 8" id="KW-0813">Transport</keyword>
<proteinExistence type="inferred from homology"/>
<accession>A0A917CR27</accession>
<protein>
    <submittedName>
        <fullName evidence="13">TonB-dependent receptor</fullName>
    </submittedName>
</protein>
<evidence type="ECO:0000256" key="1">
    <source>
        <dbReference type="ARBA" id="ARBA00004571"/>
    </source>
</evidence>
<dbReference type="GO" id="GO:0015344">
    <property type="term" value="F:siderophore uptake transmembrane transporter activity"/>
    <property type="evidence" value="ECO:0007669"/>
    <property type="project" value="TreeGrafter"/>
</dbReference>
<evidence type="ECO:0000256" key="10">
    <source>
        <dbReference type="SAM" id="SignalP"/>
    </source>
</evidence>
<dbReference type="InterPro" id="IPR036942">
    <property type="entry name" value="Beta-barrel_TonB_sf"/>
</dbReference>
<feature type="chain" id="PRO_5038078129" evidence="10">
    <location>
        <begin position="21"/>
        <end position="759"/>
    </location>
</feature>
<keyword evidence="3 8" id="KW-1134">Transmembrane beta strand</keyword>
<keyword evidence="5 9" id="KW-0798">TonB box</keyword>
<evidence type="ECO:0000256" key="7">
    <source>
        <dbReference type="ARBA" id="ARBA00023237"/>
    </source>
</evidence>
<name>A0A917CR27_9GAMM</name>
<dbReference type="Proteomes" id="UP000632858">
    <property type="component" value="Unassembled WGS sequence"/>
</dbReference>
<feature type="domain" description="TonB-dependent receptor-like beta-barrel" evidence="11">
    <location>
        <begin position="256"/>
        <end position="713"/>
    </location>
</feature>
<evidence type="ECO:0000256" key="4">
    <source>
        <dbReference type="ARBA" id="ARBA00022692"/>
    </source>
</evidence>
<dbReference type="AlphaFoldDB" id="A0A917CR27"/>
<keyword evidence="4 8" id="KW-0812">Transmembrane</keyword>
<reference evidence="13" key="1">
    <citation type="journal article" date="2014" name="Int. J. Syst. Evol. Microbiol.">
        <title>Complete genome sequence of Corynebacterium casei LMG S-19264T (=DSM 44701T), isolated from a smear-ripened cheese.</title>
        <authorList>
            <consortium name="US DOE Joint Genome Institute (JGI-PGF)"/>
            <person name="Walter F."/>
            <person name="Albersmeier A."/>
            <person name="Kalinowski J."/>
            <person name="Ruckert C."/>
        </authorList>
    </citation>
    <scope>NUCLEOTIDE SEQUENCE</scope>
    <source>
        <strain evidence="13">CGMCC 1.12726</strain>
    </source>
</reference>
<dbReference type="InterPro" id="IPR012910">
    <property type="entry name" value="Plug_dom"/>
</dbReference>
<keyword evidence="7 8" id="KW-0998">Cell outer membrane</keyword>
<dbReference type="Pfam" id="PF00593">
    <property type="entry name" value="TonB_dep_Rec_b-barrel"/>
    <property type="match status" value="1"/>
</dbReference>
<dbReference type="Gene3D" id="2.40.170.20">
    <property type="entry name" value="TonB-dependent receptor, beta-barrel domain"/>
    <property type="match status" value="1"/>
</dbReference>
<evidence type="ECO:0000256" key="5">
    <source>
        <dbReference type="ARBA" id="ARBA00023077"/>
    </source>
</evidence>
<dbReference type="InterPro" id="IPR039426">
    <property type="entry name" value="TonB-dep_rcpt-like"/>
</dbReference>
<keyword evidence="14" id="KW-1185">Reference proteome</keyword>
<evidence type="ECO:0000313" key="14">
    <source>
        <dbReference type="Proteomes" id="UP000632858"/>
    </source>
</evidence>
<dbReference type="InterPro" id="IPR000531">
    <property type="entry name" value="Beta-barrel_TonB"/>
</dbReference>
<comment type="subcellular location">
    <subcellularLocation>
        <location evidence="1 8">Cell outer membrane</location>
        <topology evidence="1 8">Multi-pass membrane protein</topology>
    </subcellularLocation>
</comment>
<evidence type="ECO:0000256" key="8">
    <source>
        <dbReference type="PROSITE-ProRule" id="PRU01360"/>
    </source>
</evidence>
<dbReference type="PANTHER" id="PTHR30069:SF49">
    <property type="entry name" value="OUTER MEMBRANE PROTEIN C"/>
    <property type="match status" value="1"/>
</dbReference>
<comment type="similarity">
    <text evidence="8 9">Belongs to the TonB-dependent receptor family.</text>
</comment>
<dbReference type="PANTHER" id="PTHR30069">
    <property type="entry name" value="TONB-DEPENDENT OUTER MEMBRANE RECEPTOR"/>
    <property type="match status" value="1"/>
</dbReference>
<dbReference type="GO" id="GO:0009279">
    <property type="term" value="C:cell outer membrane"/>
    <property type="evidence" value="ECO:0007669"/>
    <property type="project" value="UniProtKB-SubCell"/>
</dbReference>
<sequence length="759" mass="81947">MRISPLAAAVAAALCLPAHAVNGVIPSTKPAETLDAVQVHGQRPTPLPQAGNLPDADTLAAGTARSDDSAALLDGFAGIALQGAGGVSALPSLRGLGDDRVRIKIDGMDLVSACGNHMNPPLSYIAPSQVGEVAVFAGITPVSLGGDSIGGTIAVSSEAPRFAEPGEGVLQTGELGLRYRSNGEAFGADAALNLAGERLAFRYQSAFADAGNYRAGAAFKPTGAAAAGRDMLDGETVGSSAYRSVNHRIGLAVRFDDQRLSLEYAVQDIPLQGFPNQRMDMTRNDSERLNLGYDGRFGWGTLAARAYRERTRHAMQFGDDKLFWYGPPDGVPGTICGTAPGCVAAGMPMDTKGRNTGLALKADVAASGRSVLRAGAEWQHYRLDDYWLPSGKMMWPDTFWNIRNGRRDRLAAFAEWETAWNVRWLTQFGLRRENVRMDAGPVQAYNGLFSPIDAAAFNAAERERLDANLDLTALARFTPSSAHSVEFGLARKTRSPNLYERYAWSAHGMAMRMVNLAGDGNGYVGNLALRPETAHTASVSARWQGAGEDGWQLTLTPYLTHVDNYIDAERCMSATPYGMSCTAQNLSRESGFVYLRFVNAQARLTGIDAQAELPLTRSTRFGEYRLRAVMSAAHAENRDTNDGLYNQMPMNAKLALQRRQGRWTQTLEAELVDAKTDVSATRNELRTAGYGLWHLRGGYEHGSLRVDLGVDNLFDRFYAHPLGGAYLGQGKTMSAADVPWGVAVPGKGRSLYAGFSWRF</sequence>
<reference evidence="13" key="2">
    <citation type="submission" date="2020-09" db="EMBL/GenBank/DDBJ databases">
        <authorList>
            <person name="Sun Q."/>
            <person name="Zhou Y."/>
        </authorList>
    </citation>
    <scope>NUCLEOTIDE SEQUENCE</scope>
    <source>
        <strain evidence="13">CGMCC 1.12726</strain>
    </source>
</reference>
<feature type="domain" description="TonB-dependent receptor plug" evidence="12">
    <location>
        <begin position="66"/>
        <end position="152"/>
    </location>
</feature>
<dbReference type="Gene3D" id="2.170.130.10">
    <property type="entry name" value="TonB-dependent receptor, plug domain"/>
    <property type="match status" value="1"/>
</dbReference>
<keyword evidence="6 8" id="KW-0472">Membrane</keyword>
<keyword evidence="13" id="KW-0675">Receptor</keyword>
<organism evidence="13 14">
    <name type="scientific">Arenimonas maotaiensis</name>
    <dbReference type="NCBI Taxonomy" id="1446479"/>
    <lineage>
        <taxon>Bacteria</taxon>
        <taxon>Pseudomonadati</taxon>
        <taxon>Pseudomonadota</taxon>
        <taxon>Gammaproteobacteria</taxon>
        <taxon>Lysobacterales</taxon>
        <taxon>Lysobacteraceae</taxon>
        <taxon>Arenimonas</taxon>
    </lineage>
</organism>
<evidence type="ECO:0000256" key="9">
    <source>
        <dbReference type="RuleBase" id="RU003357"/>
    </source>
</evidence>
<evidence type="ECO:0000256" key="6">
    <source>
        <dbReference type="ARBA" id="ARBA00023136"/>
    </source>
</evidence>
<evidence type="ECO:0000259" key="11">
    <source>
        <dbReference type="Pfam" id="PF00593"/>
    </source>
</evidence>
<dbReference type="InterPro" id="IPR037066">
    <property type="entry name" value="Plug_dom_sf"/>
</dbReference>
<dbReference type="RefSeq" id="WP_188449549.1">
    <property type="nucleotide sequence ID" value="NZ_BMFO01000003.1"/>
</dbReference>
<evidence type="ECO:0000256" key="2">
    <source>
        <dbReference type="ARBA" id="ARBA00022448"/>
    </source>
</evidence>